<evidence type="ECO:0000256" key="1">
    <source>
        <dbReference type="SAM" id="Coils"/>
    </source>
</evidence>
<keyword evidence="3" id="KW-0732">Signal</keyword>
<feature type="coiled-coil region" evidence="1">
    <location>
        <begin position="111"/>
        <end position="141"/>
    </location>
</feature>
<feature type="signal peptide" evidence="3">
    <location>
        <begin position="1"/>
        <end position="18"/>
    </location>
</feature>
<proteinExistence type="predicted"/>
<comment type="caution">
    <text evidence="5">The sequence shown here is derived from an EMBL/GenBank/DDBJ whole genome shotgun (WGS) entry which is preliminary data.</text>
</comment>
<accession>A0AAD2FW98</accession>
<dbReference type="GO" id="GO:0005737">
    <property type="term" value="C:cytoplasm"/>
    <property type="evidence" value="ECO:0007669"/>
    <property type="project" value="UniProtKB-ARBA"/>
</dbReference>
<feature type="region of interest" description="Disordered" evidence="2">
    <location>
        <begin position="446"/>
        <end position="481"/>
    </location>
</feature>
<evidence type="ECO:0000256" key="2">
    <source>
        <dbReference type="SAM" id="MobiDB-lite"/>
    </source>
</evidence>
<dbReference type="GO" id="GO:0008289">
    <property type="term" value="F:lipid binding"/>
    <property type="evidence" value="ECO:0007669"/>
    <property type="project" value="InterPro"/>
</dbReference>
<evidence type="ECO:0000313" key="5">
    <source>
        <dbReference type="EMBL" id="CAJ1954544.1"/>
    </source>
</evidence>
<dbReference type="InterPro" id="IPR051213">
    <property type="entry name" value="START_lipid_transfer"/>
</dbReference>
<evidence type="ECO:0000256" key="3">
    <source>
        <dbReference type="SAM" id="SignalP"/>
    </source>
</evidence>
<keyword evidence="6" id="KW-1185">Reference proteome</keyword>
<protein>
    <recommendedName>
        <fullName evidence="4">START domain-containing protein</fullName>
    </recommendedName>
</protein>
<feature type="chain" id="PRO_5041972630" description="START domain-containing protein" evidence="3">
    <location>
        <begin position="19"/>
        <end position="481"/>
    </location>
</feature>
<organism evidence="5 6">
    <name type="scientific">Cylindrotheca closterium</name>
    <dbReference type="NCBI Taxonomy" id="2856"/>
    <lineage>
        <taxon>Eukaryota</taxon>
        <taxon>Sar</taxon>
        <taxon>Stramenopiles</taxon>
        <taxon>Ochrophyta</taxon>
        <taxon>Bacillariophyta</taxon>
        <taxon>Bacillariophyceae</taxon>
        <taxon>Bacillariophycidae</taxon>
        <taxon>Bacillariales</taxon>
        <taxon>Bacillariaceae</taxon>
        <taxon>Cylindrotheca</taxon>
    </lineage>
</organism>
<dbReference type="Proteomes" id="UP001295423">
    <property type="component" value="Unassembled WGS sequence"/>
</dbReference>
<dbReference type="AlphaFoldDB" id="A0AAD2FW98"/>
<dbReference type="InterPro" id="IPR002913">
    <property type="entry name" value="START_lipid-bd_dom"/>
</dbReference>
<sequence length="481" mass="53755">MNKLLLFLVLSAVPNTHLLVEAGPNLSGLTKNVARRGAYSLSRSIPALSVWESHQGQCSSRKSMEVAVKRKLPVDVTQKIVDKGGFYYGISGDTLSKASKPSTEKRRLSLSDSMYEALEELKTMREEMEKMRADMQKLRWKMLMDGDLDGDSEENKEKQMILQRKRAKEAESLSKEIEKWAKHIMLETEEDGWKNVECSKMMRKSLNPDGLTTASIKWMKDSRGNKADKNDGNDYPCIRCSSTIDAPMEDVCTYLAQESALSDYNDLVVEYKDVEEISPSAKICASWTPQILFIKRREFITFCHHKWKKDGTEVIVSQAWSHDDYPETREESSGKACRAYALRGANMISRDPNDAGKTIITMISHANPGGNVPAWACKTAVNAMAPVEPFKIFQKINKNVNLNLPQLRERLEEAEMVSSPSGRSSRPAGIAQLGYACFWPKGGGSVEGGQKPLVDRNEDGASDGPYDQSAQEETNEEGEGD</sequence>
<name>A0AAD2FW98_9STRA</name>
<reference evidence="5" key="1">
    <citation type="submission" date="2023-08" db="EMBL/GenBank/DDBJ databases">
        <authorList>
            <person name="Audoor S."/>
            <person name="Bilcke G."/>
        </authorList>
    </citation>
    <scope>NUCLEOTIDE SEQUENCE</scope>
</reference>
<dbReference type="PANTHER" id="PTHR19308:SF56">
    <property type="entry name" value="START DOMAIN-CONTAINING PROTEIN"/>
    <property type="match status" value="1"/>
</dbReference>
<evidence type="ECO:0000313" key="6">
    <source>
        <dbReference type="Proteomes" id="UP001295423"/>
    </source>
</evidence>
<evidence type="ECO:0000259" key="4">
    <source>
        <dbReference type="PROSITE" id="PS50848"/>
    </source>
</evidence>
<dbReference type="SUPFAM" id="SSF55961">
    <property type="entry name" value="Bet v1-like"/>
    <property type="match status" value="1"/>
</dbReference>
<dbReference type="EMBL" id="CAKOGP040001869">
    <property type="protein sequence ID" value="CAJ1954544.1"/>
    <property type="molecule type" value="Genomic_DNA"/>
</dbReference>
<keyword evidence="1" id="KW-0175">Coiled coil</keyword>
<dbReference type="PROSITE" id="PS50848">
    <property type="entry name" value="START"/>
    <property type="match status" value="1"/>
</dbReference>
<dbReference type="InterPro" id="IPR023393">
    <property type="entry name" value="START-like_dom_sf"/>
</dbReference>
<dbReference type="Pfam" id="PF01852">
    <property type="entry name" value="START"/>
    <property type="match status" value="1"/>
</dbReference>
<gene>
    <name evidence="5" type="ORF">CYCCA115_LOCUS15137</name>
</gene>
<dbReference type="CDD" id="cd00177">
    <property type="entry name" value="START"/>
    <property type="match status" value="1"/>
</dbReference>
<dbReference type="Gene3D" id="3.30.530.20">
    <property type="match status" value="1"/>
</dbReference>
<feature type="domain" description="START" evidence="4">
    <location>
        <begin position="185"/>
        <end position="383"/>
    </location>
</feature>
<dbReference type="PANTHER" id="PTHR19308">
    <property type="entry name" value="PHOSPHATIDYLCHOLINE TRANSFER PROTEIN"/>
    <property type="match status" value="1"/>
</dbReference>